<dbReference type="RefSeq" id="WP_116612927.1">
    <property type="nucleotide sequence ID" value="NZ_QEOB01000014.1"/>
</dbReference>
<dbReference type="EMBL" id="QEOB01000014">
    <property type="protein sequence ID" value="PVX77974.1"/>
    <property type="molecule type" value="Genomic_DNA"/>
</dbReference>
<evidence type="ECO:0000256" key="5">
    <source>
        <dbReference type="ARBA" id="ARBA00022989"/>
    </source>
</evidence>
<dbReference type="PANTHER" id="PTHR22926">
    <property type="entry name" value="PHOSPHO-N-ACETYLMURAMOYL-PENTAPEPTIDE-TRANSFERASE"/>
    <property type="match status" value="1"/>
</dbReference>
<protein>
    <submittedName>
        <fullName evidence="8">UDP-N-acetylmuramyl pentapeptide phosphotransferase/UDP-N-acetylglucosamine-1-phosphate transferase</fullName>
    </submittedName>
</protein>
<proteinExistence type="predicted"/>
<evidence type="ECO:0000256" key="4">
    <source>
        <dbReference type="ARBA" id="ARBA00022692"/>
    </source>
</evidence>
<evidence type="ECO:0000256" key="7">
    <source>
        <dbReference type="SAM" id="Phobius"/>
    </source>
</evidence>
<reference evidence="8 9" key="1">
    <citation type="submission" date="2018-05" db="EMBL/GenBank/DDBJ databases">
        <title>Genomic Encyclopedia of Type Strains, Phase IV (KMG-V): Genome sequencing to study the core and pangenomes of soil and plant-associated prokaryotes.</title>
        <authorList>
            <person name="Whitman W."/>
        </authorList>
    </citation>
    <scope>NUCLEOTIDE SEQUENCE [LARGE SCALE GENOMIC DNA]</scope>
    <source>
        <strain evidence="8 9">SCZa-39</strain>
    </source>
</reference>
<evidence type="ECO:0000256" key="1">
    <source>
        <dbReference type="ARBA" id="ARBA00004651"/>
    </source>
</evidence>
<evidence type="ECO:0000313" key="8">
    <source>
        <dbReference type="EMBL" id="PVX77974.1"/>
    </source>
</evidence>
<feature type="transmembrane region" description="Helical" evidence="7">
    <location>
        <begin position="164"/>
        <end position="181"/>
    </location>
</feature>
<evidence type="ECO:0000313" key="9">
    <source>
        <dbReference type="Proteomes" id="UP000245712"/>
    </source>
</evidence>
<keyword evidence="5 7" id="KW-1133">Transmembrane helix</keyword>
<feature type="transmembrane region" description="Helical" evidence="7">
    <location>
        <begin position="104"/>
        <end position="122"/>
    </location>
</feature>
<dbReference type="Proteomes" id="UP000245712">
    <property type="component" value="Unassembled WGS sequence"/>
</dbReference>
<gene>
    <name evidence="8" type="ORF">C7402_114205</name>
</gene>
<feature type="transmembrane region" description="Helical" evidence="7">
    <location>
        <begin position="44"/>
        <end position="63"/>
    </location>
</feature>
<dbReference type="PANTHER" id="PTHR22926:SF3">
    <property type="entry name" value="UNDECAPRENYL-PHOSPHATE ALPHA-N-ACETYLGLUCOSAMINYL 1-PHOSPHATE TRANSFERASE"/>
    <property type="match status" value="1"/>
</dbReference>
<sequence>MSILLIAFLVSSMVVTMIVRWTHFHGVFSMDHDLEGIQKIHSVAVPRIGGLGIFAGFALAFAFEEYNGRLSAHEHWELLICSAPVFLSGFAEDLTKQISASLRLVCAAGAAALACWALQAIVRHTNVPGLDLVLLVPIAATAFTILGVAGVVHSINLIDGLNGLASVVTMIILASLAYVAHAVGDSLIVSMALALIGAILGFVQWNYPVAKVFLGDGGAYFTGFFTAELLILLITRHKEVSPFYALLVTIYPVFETLFSMYRRMFLRGVPVGAPDRGHLHALLFRRAVKADSADNVWNNRNSRTTPRLWILTFAAVVPATLFWNEPLALVFFSVLFCMTYVWLYFSIARFKTPSWLKSR</sequence>
<keyword evidence="4 7" id="KW-0812">Transmembrane</keyword>
<keyword evidence="3" id="KW-0808">Transferase</keyword>
<name>A0ABX5KGN5_9BURK</name>
<feature type="transmembrane region" description="Helical" evidence="7">
    <location>
        <begin position="219"/>
        <end position="237"/>
    </location>
</feature>
<accession>A0ABX5KGN5</accession>
<dbReference type="InterPro" id="IPR000715">
    <property type="entry name" value="Glycosyl_transferase_4"/>
</dbReference>
<evidence type="ECO:0000256" key="6">
    <source>
        <dbReference type="ARBA" id="ARBA00023136"/>
    </source>
</evidence>
<dbReference type="Pfam" id="PF00953">
    <property type="entry name" value="Glycos_transf_4"/>
    <property type="match status" value="1"/>
</dbReference>
<keyword evidence="6 7" id="KW-0472">Membrane</keyword>
<feature type="transmembrane region" description="Helical" evidence="7">
    <location>
        <begin position="134"/>
        <end position="152"/>
    </location>
</feature>
<feature type="transmembrane region" description="Helical" evidence="7">
    <location>
        <begin position="243"/>
        <end position="261"/>
    </location>
</feature>
<evidence type="ECO:0000256" key="2">
    <source>
        <dbReference type="ARBA" id="ARBA00022475"/>
    </source>
</evidence>
<evidence type="ECO:0000256" key="3">
    <source>
        <dbReference type="ARBA" id="ARBA00022679"/>
    </source>
</evidence>
<organism evidence="8 9">
    <name type="scientific">Paraburkholderia unamae</name>
    <dbReference type="NCBI Taxonomy" id="219649"/>
    <lineage>
        <taxon>Bacteria</taxon>
        <taxon>Pseudomonadati</taxon>
        <taxon>Pseudomonadota</taxon>
        <taxon>Betaproteobacteria</taxon>
        <taxon>Burkholderiales</taxon>
        <taxon>Burkholderiaceae</taxon>
        <taxon>Paraburkholderia</taxon>
    </lineage>
</organism>
<dbReference type="CDD" id="cd06912">
    <property type="entry name" value="GT_MraY_like"/>
    <property type="match status" value="1"/>
</dbReference>
<feature type="transmembrane region" description="Helical" evidence="7">
    <location>
        <begin position="308"/>
        <end position="324"/>
    </location>
</feature>
<comment type="subcellular location">
    <subcellularLocation>
        <location evidence="1">Cell membrane</location>
        <topology evidence="1">Multi-pass membrane protein</topology>
    </subcellularLocation>
</comment>
<keyword evidence="9" id="KW-1185">Reference proteome</keyword>
<feature type="transmembrane region" description="Helical" evidence="7">
    <location>
        <begin position="187"/>
        <end position="207"/>
    </location>
</feature>
<keyword evidence="2" id="KW-1003">Cell membrane</keyword>
<feature type="transmembrane region" description="Helical" evidence="7">
    <location>
        <begin position="330"/>
        <end position="350"/>
    </location>
</feature>
<comment type="caution">
    <text evidence="8">The sequence shown here is derived from an EMBL/GenBank/DDBJ whole genome shotgun (WGS) entry which is preliminary data.</text>
</comment>